<accession>A0A0D8JUU6</accession>
<sequence length="138" mass="15116">MSAGRVIEGADQAMVAILVFDDLDRRIQMESLPVKCIKATKGACVATRRGSRLNDSEKEEEEKKKRKMMSTPYQWAVLTMYLLGKVDTGCTAGSSPPIFVGSCGCFRICVFGAGGSMHAGKQARERKQNHKKGTNARK</sequence>
<gene>
    <name evidence="1" type="ORF">CIMG_13320</name>
</gene>
<evidence type="ECO:0000313" key="1">
    <source>
        <dbReference type="EMBL" id="KJF60919.1"/>
    </source>
</evidence>
<dbReference type="GeneID" id="24164947"/>
<dbReference type="EMBL" id="GG704913">
    <property type="protein sequence ID" value="KJF60919.1"/>
    <property type="molecule type" value="Genomic_DNA"/>
</dbReference>
<dbReference type="VEuPathDB" id="FungiDB:CIMG_13320"/>
<reference evidence="2" key="2">
    <citation type="journal article" date="2010" name="Genome Res.">
        <title>Population genomic sequencing of Coccidioides fungi reveals recent hybridization and transposon control.</title>
        <authorList>
            <person name="Neafsey D.E."/>
            <person name="Barker B.M."/>
            <person name="Sharpton T.J."/>
            <person name="Stajich J.E."/>
            <person name="Park D.J."/>
            <person name="Whiston E."/>
            <person name="Hung C.-Y."/>
            <person name="McMahan C."/>
            <person name="White J."/>
            <person name="Sykes S."/>
            <person name="Heiman D."/>
            <person name="Young S."/>
            <person name="Zeng Q."/>
            <person name="Abouelleil A."/>
            <person name="Aftuck L."/>
            <person name="Bessette D."/>
            <person name="Brown A."/>
            <person name="FitzGerald M."/>
            <person name="Lui A."/>
            <person name="Macdonald J.P."/>
            <person name="Priest M."/>
            <person name="Orbach M.J."/>
            <person name="Galgiani J.N."/>
            <person name="Kirkland T.N."/>
            <person name="Cole G.T."/>
            <person name="Birren B.W."/>
            <person name="Henn M.R."/>
            <person name="Taylor J.W."/>
            <person name="Rounsley S.D."/>
        </authorList>
    </citation>
    <scope>GENOME REANNOTATION</scope>
    <source>
        <strain evidence="2">RS</strain>
    </source>
</reference>
<proteinExistence type="predicted"/>
<protein>
    <submittedName>
        <fullName evidence="1">Uncharacterized protein</fullName>
    </submittedName>
</protein>
<reference evidence="2" key="1">
    <citation type="journal article" date="2009" name="Genome Res.">
        <title>Comparative genomic analyses of the human fungal pathogens Coccidioides and their relatives.</title>
        <authorList>
            <person name="Sharpton T.J."/>
            <person name="Stajich J.E."/>
            <person name="Rounsley S.D."/>
            <person name="Gardner M.J."/>
            <person name="Wortman J.R."/>
            <person name="Jordar V.S."/>
            <person name="Maiti R."/>
            <person name="Kodira C.D."/>
            <person name="Neafsey D.E."/>
            <person name="Zeng Q."/>
            <person name="Hung C.-Y."/>
            <person name="McMahan C."/>
            <person name="Muszewska A."/>
            <person name="Grynberg M."/>
            <person name="Mandel M.A."/>
            <person name="Kellner E.M."/>
            <person name="Barker B.M."/>
            <person name="Galgiani J.N."/>
            <person name="Orbach M.J."/>
            <person name="Kirkland T.N."/>
            <person name="Cole G.T."/>
            <person name="Henn M.R."/>
            <person name="Birren B.W."/>
            <person name="Taylor J.W."/>
        </authorList>
    </citation>
    <scope>NUCLEOTIDE SEQUENCE [LARGE SCALE GENOMIC DNA]</scope>
    <source>
        <strain evidence="2">RS</strain>
    </source>
</reference>
<dbReference type="RefSeq" id="XP_004445180.1">
    <property type="nucleotide sequence ID" value="XM_004445123.1"/>
</dbReference>
<organism evidence="1 2">
    <name type="scientific">Coccidioides immitis (strain RS)</name>
    <name type="common">Valley fever fungus</name>
    <dbReference type="NCBI Taxonomy" id="246410"/>
    <lineage>
        <taxon>Eukaryota</taxon>
        <taxon>Fungi</taxon>
        <taxon>Dikarya</taxon>
        <taxon>Ascomycota</taxon>
        <taxon>Pezizomycotina</taxon>
        <taxon>Eurotiomycetes</taxon>
        <taxon>Eurotiomycetidae</taxon>
        <taxon>Onygenales</taxon>
        <taxon>Onygenaceae</taxon>
        <taxon>Coccidioides</taxon>
    </lineage>
</organism>
<evidence type="ECO:0000313" key="2">
    <source>
        <dbReference type="Proteomes" id="UP000001261"/>
    </source>
</evidence>
<dbReference type="Proteomes" id="UP000001261">
    <property type="component" value="Unassembled WGS sequence"/>
</dbReference>
<dbReference type="InParanoid" id="A0A0D8JUU6"/>
<name>A0A0D8JUU6_COCIM</name>
<dbReference type="KEGG" id="cim:CIMG_13320"/>
<keyword evidence="2" id="KW-1185">Reference proteome</keyword>
<dbReference type="AlphaFoldDB" id="A0A0D8JUU6"/>